<proteinExistence type="predicted"/>
<accession>A0A7M2QMB2</accession>
<reference evidence="1" key="1">
    <citation type="submission" date="2020-09" db="EMBL/GenBank/DDBJ databases">
        <authorList>
            <person name="Eze J.U."/>
            <person name="Rahube T.O."/>
        </authorList>
    </citation>
    <scope>NUCLEOTIDE SEQUENCE</scope>
</reference>
<dbReference type="EMBL" id="MT993629">
    <property type="protein sequence ID" value="QOV05652.1"/>
    <property type="molecule type" value="Genomic_DNA"/>
</dbReference>
<dbReference type="AlphaFoldDB" id="A0A7M2QMB2"/>
<organism evidence="1">
    <name type="scientific">feces metagenome</name>
    <dbReference type="NCBI Taxonomy" id="1861841"/>
    <lineage>
        <taxon>unclassified sequences</taxon>
        <taxon>metagenomes</taxon>
        <taxon>organismal metagenomes</taxon>
    </lineage>
</organism>
<evidence type="ECO:0000313" key="1">
    <source>
        <dbReference type="EMBL" id="QOV05652.1"/>
    </source>
</evidence>
<evidence type="ECO:0008006" key="2">
    <source>
        <dbReference type="Google" id="ProtNLM"/>
    </source>
</evidence>
<sequence>MAFITPTRDDVRNYSNDLSLDLTSADAARTIMKHHLTLSNQEYRVSDDELIDLEDCIEYLIDSLLTESS</sequence>
<name>A0A7M2QMB2_9ZZZZ</name>
<protein>
    <recommendedName>
        <fullName evidence="2">C1 repressor inactivator</fullName>
    </recommendedName>
</protein>